<organism evidence="2 3">
    <name type="scientific">Lachancea dasiensis</name>
    <dbReference type="NCBI Taxonomy" id="1072105"/>
    <lineage>
        <taxon>Eukaryota</taxon>
        <taxon>Fungi</taxon>
        <taxon>Dikarya</taxon>
        <taxon>Ascomycota</taxon>
        <taxon>Saccharomycotina</taxon>
        <taxon>Saccharomycetes</taxon>
        <taxon>Saccharomycetales</taxon>
        <taxon>Saccharomycetaceae</taxon>
        <taxon>Lachancea</taxon>
    </lineage>
</organism>
<name>A0A1G4K1S1_9SACH</name>
<accession>A0A1G4K1S1</accession>
<dbReference type="EMBL" id="LT598461">
    <property type="protein sequence ID" value="SCU97505.1"/>
    <property type="molecule type" value="Genomic_DNA"/>
</dbReference>
<dbReference type="Pfam" id="PF13462">
    <property type="entry name" value="Thioredoxin_4"/>
    <property type="match status" value="1"/>
</dbReference>
<protein>
    <submittedName>
        <fullName evidence="2">LADA_0H06634g1_1</fullName>
    </submittedName>
</protein>
<dbReference type="STRING" id="1266660.A0A1G4K1S1"/>
<reference evidence="2" key="1">
    <citation type="submission" date="2016-03" db="EMBL/GenBank/DDBJ databases">
        <authorList>
            <person name="Devillers H."/>
        </authorList>
    </citation>
    <scope>NUCLEOTIDE SEQUENCE [LARGE SCALE GENOMIC DNA]</scope>
    <source>
        <strain evidence="2">CBS 10888</strain>
    </source>
</reference>
<evidence type="ECO:0000313" key="2">
    <source>
        <dbReference type="EMBL" id="SCU97505.1"/>
    </source>
</evidence>
<dbReference type="PANTHER" id="PTHR33875:SF2">
    <property type="entry name" value="ACR183CP"/>
    <property type="match status" value="1"/>
</dbReference>
<dbReference type="OrthoDB" id="37297at2759"/>
<dbReference type="PANTHER" id="PTHR33875">
    <property type="entry name" value="OS09G0542200 PROTEIN"/>
    <property type="match status" value="1"/>
</dbReference>
<evidence type="ECO:0000313" key="3">
    <source>
        <dbReference type="Proteomes" id="UP000190274"/>
    </source>
</evidence>
<gene>
    <name evidence="2" type="ORF">LADA_0H06634G</name>
</gene>
<dbReference type="AlphaFoldDB" id="A0A1G4K1S1"/>
<dbReference type="SUPFAM" id="SSF52833">
    <property type="entry name" value="Thioredoxin-like"/>
    <property type="match status" value="1"/>
</dbReference>
<feature type="domain" description="Thioredoxin-like fold" evidence="1">
    <location>
        <begin position="28"/>
        <end position="195"/>
    </location>
</feature>
<dbReference type="Gene3D" id="3.40.30.10">
    <property type="entry name" value="Glutaredoxin"/>
    <property type="match status" value="1"/>
</dbReference>
<dbReference type="InterPro" id="IPR012336">
    <property type="entry name" value="Thioredoxin-like_fold"/>
</dbReference>
<proteinExistence type="predicted"/>
<dbReference type="Proteomes" id="UP000190274">
    <property type="component" value="Chromosome H"/>
</dbReference>
<evidence type="ECO:0000259" key="1">
    <source>
        <dbReference type="Pfam" id="PF13462"/>
    </source>
</evidence>
<keyword evidence="3" id="KW-1185">Reference proteome</keyword>
<dbReference type="InterPro" id="IPR036249">
    <property type="entry name" value="Thioredoxin-like_sf"/>
</dbReference>
<sequence>MSLAPRFGVSHTILASKALEPSSAAKGNVVELYLDYCCPFSRKLYVKWVKDVIPVIEKKLDKKFEFKLLQVAQPWHPSSILMHEAALAVAQTEPARFQDFSMALFEKQRTWFDENCFNKTRREIYEELASLAGEVGASPDQILRALTIDEHKLDEQGQATNTGNKVTKDLKYFTRYHRQNGVHMTPTVAVNGIILGTIGSGNAPEEVMELLDGATS</sequence>